<feature type="transmembrane region" description="Helical" evidence="2">
    <location>
        <begin position="265"/>
        <end position="290"/>
    </location>
</feature>
<dbReference type="OrthoDB" id="2758640at2759"/>
<keyword evidence="2" id="KW-0472">Membrane</keyword>
<keyword evidence="2" id="KW-0812">Transmembrane</keyword>
<accession>A0A1M2VQ03</accession>
<sequence length="294" mass="32307">MEHERDNRTPEFDYAAALEEHHANAAALKAHCEQYPNAWFSQPTVYYPMPPSLDQVPEETTDASRSLSVAPETSSDVEMADAASDCEFIALTENDVGGIALNRASRASSFRNYDPVPPNTSVGVFDPTAASRVYSHSPLSVSTTTSGFILDVLALRISLVTHLHAGHNHTDLTIPEETLRALLAKALVWFIDRECLEDVGESRIVLVGREAGEPMTPVSPAIFVDELRIIAQYLPEGFTTQQATDDFDAYMFHAGQYSAKSSACFVVFSLFLNAILWAARAMIFLVASLFRAIM</sequence>
<feature type="region of interest" description="Disordered" evidence="1">
    <location>
        <begin position="51"/>
        <end position="76"/>
    </location>
</feature>
<dbReference type="AlphaFoldDB" id="A0A1M2VQ03"/>
<reference evidence="3 4" key="1">
    <citation type="submission" date="2016-10" db="EMBL/GenBank/DDBJ databases">
        <title>Genome sequence of the basidiomycete white-rot fungus Trametes pubescens.</title>
        <authorList>
            <person name="Makela M.R."/>
            <person name="Granchi Z."/>
            <person name="Peng M."/>
            <person name="De Vries R.P."/>
            <person name="Grigoriev I."/>
            <person name="Riley R."/>
            <person name="Hilden K."/>
        </authorList>
    </citation>
    <scope>NUCLEOTIDE SEQUENCE [LARGE SCALE GENOMIC DNA]</scope>
    <source>
        <strain evidence="3 4">FBCC735</strain>
    </source>
</reference>
<gene>
    <name evidence="3" type="ORF">TRAPUB_13834</name>
</gene>
<protein>
    <submittedName>
        <fullName evidence="3">Uncharacterized protein</fullName>
    </submittedName>
</protein>
<feature type="compositionally biased region" description="Polar residues" evidence="1">
    <location>
        <begin position="63"/>
        <end position="76"/>
    </location>
</feature>
<keyword evidence="2" id="KW-1133">Transmembrane helix</keyword>
<organism evidence="3 4">
    <name type="scientific">Trametes pubescens</name>
    <name type="common">White-rot fungus</name>
    <dbReference type="NCBI Taxonomy" id="154538"/>
    <lineage>
        <taxon>Eukaryota</taxon>
        <taxon>Fungi</taxon>
        <taxon>Dikarya</taxon>
        <taxon>Basidiomycota</taxon>
        <taxon>Agaricomycotina</taxon>
        <taxon>Agaricomycetes</taxon>
        <taxon>Polyporales</taxon>
        <taxon>Polyporaceae</taxon>
        <taxon>Trametes</taxon>
    </lineage>
</organism>
<proteinExistence type="predicted"/>
<dbReference type="Proteomes" id="UP000184267">
    <property type="component" value="Unassembled WGS sequence"/>
</dbReference>
<keyword evidence="4" id="KW-1185">Reference proteome</keyword>
<dbReference type="EMBL" id="MNAD01000885">
    <property type="protein sequence ID" value="OJT09681.1"/>
    <property type="molecule type" value="Genomic_DNA"/>
</dbReference>
<evidence type="ECO:0000256" key="1">
    <source>
        <dbReference type="SAM" id="MobiDB-lite"/>
    </source>
</evidence>
<evidence type="ECO:0000313" key="4">
    <source>
        <dbReference type="Proteomes" id="UP000184267"/>
    </source>
</evidence>
<evidence type="ECO:0000313" key="3">
    <source>
        <dbReference type="EMBL" id="OJT09681.1"/>
    </source>
</evidence>
<comment type="caution">
    <text evidence="3">The sequence shown here is derived from an EMBL/GenBank/DDBJ whole genome shotgun (WGS) entry which is preliminary data.</text>
</comment>
<dbReference type="OMA" id="WFIDREC"/>
<name>A0A1M2VQ03_TRAPU</name>
<evidence type="ECO:0000256" key="2">
    <source>
        <dbReference type="SAM" id="Phobius"/>
    </source>
</evidence>